<evidence type="ECO:0000313" key="2">
    <source>
        <dbReference type="Proteomes" id="UP001589775"/>
    </source>
</evidence>
<dbReference type="Gene3D" id="1.10.10.10">
    <property type="entry name" value="Winged helix-like DNA-binding domain superfamily/Winged helix DNA-binding domain"/>
    <property type="match status" value="1"/>
</dbReference>
<reference evidence="1 2" key="1">
    <citation type="submission" date="2024-09" db="EMBL/GenBank/DDBJ databases">
        <authorList>
            <person name="Sun Q."/>
            <person name="Mori K."/>
        </authorList>
    </citation>
    <scope>NUCLEOTIDE SEQUENCE [LARGE SCALE GENOMIC DNA]</scope>
    <source>
        <strain evidence="1 2">KCTC 23279</strain>
    </source>
</reference>
<sequence>MSDDLIIGDEAARGMGLTERQSLALEAVTKLCGEHGRMPSRSEVARELGCAKNNAVRLIDALVERGELVASAPHGPLAGFGDRCNPVAVVLPEFVSREVAAFCAAHGERVANVVADAIVLHLDQLKGAARSVS</sequence>
<comment type="caution">
    <text evidence="1">The sequence shown here is derived from an EMBL/GenBank/DDBJ whole genome shotgun (WGS) entry which is preliminary data.</text>
</comment>
<gene>
    <name evidence="1" type="ORF">ACFFJ6_24460</name>
</gene>
<dbReference type="SUPFAM" id="SSF46785">
    <property type="entry name" value="Winged helix' DNA-binding domain"/>
    <property type="match status" value="1"/>
</dbReference>
<dbReference type="RefSeq" id="WP_378392855.1">
    <property type="nucleotide sequence ID" value="NZ_JBHLWM010000012.1"/>
</dbReference>
<dbReference type="EMBL" id="JBHLWM010000012">
    <property type="protein sequence ID" value="MFC0243658.1"/>
    <property type="molecule type" value="Genomic_DNA"/>
</dbReference>
<organism evidence="1 2">
    <name type="scientific">Rhodopseudomonas telluris</name>
    <dbReference type="NCBI Taxonomy" id="644215"/>
    <lineage>
        <taxon>Bacteria</taxon>
        <taxon>Pseudomonadati</taxon>
        <taxon>Pseudomonadota</taxon>
        <taxon>Alphaproteobacteria</taxon>
        <taxon>Hyphomicrobiales</taxon>
        <taxon>Nitrobacteraceae</taxon>
        <taxon>Rhodopseudomonas</taxon>
    </lineage>
</organism>
<dbReference type="InterPro" id="IPR036388">
    <property type="entry name" value="WH-like_DNA-bd_sf"/>
</dbReference>
<dbReference type="InterPro" id="IPR036390">
    <property type="entry name" value="WH_DNA-bd_sf"/>
</dbReference>
<proteinExistence type="predicted"/>
<keyword evidence="2" id="KW-1185">Reference proteome</keyword>
<dbReference type="Proteomes" id="UP001589775">
    <property type="component" value="Unassembled WGS sequence"/>
</dbReference>
<accession>A0ABV6EZK2</accession>
<evidence type="ECO:0000313" key="1">
    <source>
        <dbReference type="EMBL" id="MFC0243658.1"/>
    </source>
</evidence>
<protein>
    <submittedName>
        <fullName evidence="1">ABC transporter permease</fullName>
    </submittedName>
</protein>
<name>A0ABV6EZK2_9BRAD</name>